<name>A0A0F9HW31_9ZZZZ</name>
<accession>A0A0F9HW31</accession>
<dbReference type="AlphaFoldDB" id="A0A0F9HW31"/>
<gene>
    <name evidence="1" type="ORF">LCGC14_1950560</name>
</gene>
<comment type="caution">
    <text evidence="1">The sequence shown here is derived from an EMBL/GenBank/DDBJ whole genome shotgun (WGS) entry which is preliminary data.</text>
</comment>
<organism evidence="1">
    <name type="scientific">marine sediment metagenome</name>
    <dbReference type="NCBI Taxonomy" id="412755"/>
    <lineage>
        <taxon>unclassified sequences</taxon>
        <taxon>metagenomes</taxon>
        <taxon>ecological metagenomes</taxon>
    </lineage>
</organism>
<reference evidence="1" key="1">
    <citation type="journal article" date="2015" name="Nature">
        <title>Complex archaea that bridge the gap between prokaryotes and eukaryotes.</title>
        <authorList>
            <person name="Spang A."/>
            <person name="Saw J.H."/>
            <person name="Jorgensen S.L."/>
            <person name="Zaremba-Niedzwiedzka K."/>
            <person name="Martijn J."/>
            <person name="Lind A.E."/>
            <person name="van Eijk R."/>
            <person name="Schleper C."/>
            <person name="Guy L."/>
            <person name="Ettema T.J."/>
        </authorList>
    </citation>
    <scope>NUCLEOTIDE SEQUENCE</scope>
</reference>
<evidence type="ECO:0000313" key="1">
    <source>
        <dbReference type="EMBL" id="KKL85855.1"/>
    </source>
</evidence>
<proteinExistence type="predicted"/>
<dbReference type="EMBL" id="LAZR01021283">
    <property type="protein sequence ID" value="KKL85855.1"/>
    <property type="molecule type" value="Genomic_DNA"/>
</dbReference>
<protein>
    <submittedName>
        <fullName evidence="1">Uncharacterized protein</fullName>
    </submittedName>
</protein>
<sequence>MKDKQSQHLKLQELCDCFVTTDPLKEMSEIENDGDDTEEAALKWIALAALHGLNSNAKKISITKIKDGRVKVIAEYRDSELPSPGTRVGDKVIQTIREITHLEGEKGKIQLALGLRDSSFELGVKLKTERDEQKVTLKFP</sequence>